<dbReference type="InterPro" id="IPR036188">
    <property type="entry name" value="FAD/NAD-bd_sf"/>
</dbReference>
<dbReference type="InterPro" id="IPR002937">
    <property type="entry name" value="Amino_oxidase"/>
</dbReference>
<keyword evidence="3" id="KW-1185">Reference proteome</keyword>
<dbReference type="Gene3D" id="3.50.50.60">
    <property type="entry name" value="FAD/NAD(P)-binding domain"/>
    <property type="match status" value="1"/>
</dbReference>
<dbReference type="GO" id="GO:0016491">
    <property type="term" value="F:oxidoreductase activity"/>
    <property type="evidence" value="ECO:0007669"/>
    <property type="project" value="InterPro"/>
</dbReference>
<dbReference type="SUPFAM" id="SSF51905">
    <property type="entry name" value="FAD/NAD(P)-binding domain"/>
    <property type="match status" value="1"/>
</dbReference>
<dbReference type="Pfam" id="PF13450">
    <property type="entry name" value="NAD_binding_8"/>
    <property type="match status" value="1"/>
</dbReference>
<dbReference type="Pfam" id="PF01593">
    <property type="entry name" value="Amino_oxidase"/>
    <property type="match status" value="1"/>
</dbReference>
<organism evidence="2 3">
    <name type="scientific">Atopomonas hussainii</name>
    <dbReference type="NCBI Taxonomy" id="1429083"/>
    <lineage>
        <taxon>Bacteria</taxon>
        <taxon>Pseudomonadati</taxon>
        <taxon>Pseudomonadota</taxon>
        <taxon>Gammaproteobacteria</taxon>
        <taxon>Pseudomonadales</taxon>
        <taxon>Pseudomonadaceae</taxon>
        <taxon>Atopomonas</taxon>
    </lineage>
</organism>
<dbReference type="RefSeq" id="WP_074864527.1">
    <property type="nucleotide sequence ID" value="NZ_FOAS01000002.1"/>
</dbReference>
<reference evidence="2 3" key="1">
    <citation type="submission" date="2016-10" db="EMBL/GenBank/DDBJ databases">
        <authorList>
            <person name="de Groot N.N."/>
        </authorList>
    </citation>
    <scope>NUCLEOTIDE SEQUENCE [LARGE SCALE GENOMIC DNA]</scope>
    <source>
        <strain evidence="2 3">JCM 19513</strain>
    </source>
</reference>
<dbReference type="EMBL" id="FOAS01000002">
    <property type="protein sequence ID" value="SEK36986.1"/>
    <property type="molecule type" value="Genomic_DNA"/>
</dbReference>
<gene>
    <name evidence="2" type="ORF">SAMN05216214_10266</name>
</gene>
<sequence length="327" mass="35513">MAKSIAIIGAGIAGLSAAQVLRSARCKVSLFDKSRGSGGRLASKRSAFGSLDLGAQYFTARERNFSAQVEQWHQQGLIDTWQPHLYQSNHLGLSHSADEQHRWVGTPRMSALTRALCKGLDCHFETRICEVFRGEQAWYLLDADGQQHGPFSQVIVAAPAPQAASLLSASPQLASTAAGVTMLPTWAVALQFAQALDTPVEACFVQNNPLDWIARSQSKPGREHSGDVWICHASSDWTQAHLELDKDAVCEHLRGALAEVLGCTIGAPSEQLAHRWLYARPAHSHEFAALSDPQLGLYACGDWCLGGRVEGAWLSGREAARLLLAQR</sequence>
<protein>
    <recommendedName>
        <fullName evidence="1">Amine oxidase domain-containing protein</fullName>
    </recommendedName>
</protein>
<dbReference type="STRING" id="1429083.GCA_001885685_02648"/>
<dbReference type="Gene3D" id="3.90.660.10">
    <property type="match status" value="1"/>
</dbReference>
<dbReference type="PANTHER" id="PTHR16128">
    <property type="entry name" value="FAD/NAD(P)-BINDING OXIDOREDUCTASE FAMILY PROTEIN"/>
    <property type="match status" value="1"/>
</dbReference>
<name>A0A1H7GFB9_9GAMM</name>
<evidence type="ECO:0000313" key="2">
    <source>
        <dbReference type="EMBL" id="SEK36986.1"/>
    </source>
</evidence>
<dbReference type="PANTHER" id="PTHR16128:SF5">
    <property type="entry name" value="FAD_NAD(P)-BINDING OXIDOREDUCTASE FAMILY PROTEIN"/>
    <property type="match status" value="1"/>
</dbReference>
<accession>A0A1H7GFB9</accession>
<evidence type="ECO:0000313" key="3">
    <source>
        <dbReference type="Proteomes" id="UP000185766"/>
    </source>
</evidence>
<feature type="domain" description="Amine oxidase" evidence="1">
    <location>
        <begin position="99"/>
        <end position="324"/>
    </location>
</feature>
<proteinExistence type="predicted"/>
<dbReference type="AlphaFoldDB" id="A0A1H7GFB9"/>
<evidence type="ECO:0000259" key="1">
    <source>
        <dbReference type="Pfam" id="PF01593"/>
    </source>
</evidence>
<dbReference type="Proteomes" id="UP000185766">
    <property type="component" value="Unassembled WGS sequence"/>
</dbReference>